<accession>A0A026WVW1</accession>
<proteinExistence type="predicted"/>
<evidence type="ECO:0000313" key="1">
    <source>
        <dbReference type="EMBL" id="EZA59821.1"/>
    </source>
</evidence>
<organism evidence="1 2">
    <name type="scientific">Ooceraea biroi</name>
    <name type="common">Clonal raider ant</name>
    <name type="synonym">Cerapachys biroi</name>
    <dbReference type="NCBI Taxonomy" id="2015173"/>
    <lineage>
        <taxon>Eukaryota</taxon>
        <taxon>Metazoa</taxon>
        <taxon>Ecdysozoa</taxon>
        <taxon>Arthropoda</taxon>
        <taxon>Hexapoda</taxon>
        <taxon>Insecta</taxon>
        <taxon>Pterygota</taxon>
        <taxon>Neoptera</taxon>
        <taxon>Endopterygota</taxon>
        <taxon>Hymenoptera</taxon>
        <taxon>Apocrita</taxon>
        <taxon>Aculeata</taxon>
        <taxon>Formicoidea</taxon>
        <taxon>Formicidae</taxon>
        <taxon>Dorylinae</taxon>
        <taxon>Ooceraea</taxon>
    </lineage>
</organism>
<keyword evidence="2" id="KW-1185">Reference proteome</keyword>
<sequence>MIIWDLECFISFSQSKVNEMYDFDNCEHSLVAGRRDAISGRDNNTSALEIR</sequence>
<dbReference type="Proteomes" id="UP000053097">
    <property type="component" value="Unassembled WGS sequence"/>
</dbReference>
<dbReference type="AlphaFoldDB" id="A0A026WVW1"/>
<dbReference type="EMBL" id="KK107088">
    <property type="protein sequence ID" value="EZA59821.1"/>
    <property type="molecule type" value="Genomic_DNA"/>
</dbReference>
<name>A0A026WVW1_OOCBI</name>
<gene>
    <name evidence="1" type="ORF">X777_14393</name>
</gene>
<evidence type="ECO:0000313" key="2">
    <source>
        <dbReference type="Proteomes" id="UP000053097"/>
    </source>
</evidence>
<protein>
    <submittedName>
        <fullName evidence="1">Uncharacterized protein</fullName>
    </submittedName>
</protein>
<reference evidence="1 2" key="1">
    <citation type="journal article" date="2014" name="Curr. Biol.">
        <title>The genome of the clonal raider ant Cerapachys biroi.</title>
        <authorList>
            <person name="Oxley P.R."/>
            <person name="Ji L."/>
            <person name="Fetter-Pruneda I."/>
            <person name="McKenzie S.K."/>
            <person name="Li C."/>
            <person name="Hu H."/>
            <person name="Zhang G."/>
            <person name="Kronauer D.J."/>
        </authorList>
    </citation>
    <scope>NUCLEOTIDE SEQUENCE [LARGE SCALE GENOMIC DNA]</scope>
</reference>